<keyword evidence="9" id="KW-0576">Peroxisome</keyword>
<keyword evidence="8" id="KW-0210">Decarboxylase</keyword>
<dbReference type="EMBL" id="VEVO01000017">
    <property type="protein sequence ID" value="KAF0028105.1"/>
    <property type="molecule type" value="Genomic_DNA"/>
</dbReference>
<evidence type="ECO:0000256" key="9">
    <source>
        <dbReference type="ARBA" id="ARBA00023140"/>
    </source>
</evidence>
<dbReference type="GO" id="GO:0051997">
    <property type="term" value="F:2-oxo-4-hydroxy-4-carboxy-5-ureidoimidazoline decarboxylase activity"/>
    <property type="evidence" value="ECO:0007669"/>
    <property type="project" value="UniProtKB-EC"/>
</dbReference>
<comment type="similarity">
    <text evidence="5">Belongs to the OHCU decarboxylase family.</text>
</comment>
<dbReference type="Gene3D" id="1.10.3330.10">
    <property type="entry name" value="Oxo-4-hydroxy-4-carboxy-5-ureidoimidazoline decarboxylase"/>
    <property type="match status" value="1"/>
</dbReference>
<dbReference type="GO" id="GO:0006144">
    <property type="term" value="P:purine nucleobase metabolic process"/>
    <property type="evidence" value="ECO:0007669"/>
    <property type="project" value="UniProtKB-KW"/>
</dbReference>
<dbReference type="Pfam" id="PF09349">
    <property type="entry name" value="OHCU_decarbox"/>
    <property type="match status" value="1"/>
</dbReference>
<evidence type="ECO:0000256" key="5">
    <source>
        <dbReference type="ARBA" id="ARBA00005793"/>
    </source>
</evidence>
<sequence length="189" mass="20771">MNIDTVNALPCEEFVNVFGNVVEKCPIVAAAVWSTRPFASLKASEAAVSEFIDALPESGKEGILGCHPDLAGRDLQRGTLTRESRGEQAQAGLDALESAEMSRMARLNGEYKERFGFPFVICARMCDKANILQQLSERARGGEGARRRGGEEDRPPASPGPRAHWLSGQVVSHLLQCKDSHYHQTYTWL</sequence>
<evidence type="ECO:0000256" key="8">
    <source>
        <dbReference type="ARBA" id="ARBA00022793"/>
    </source>
</evidence>
<organism evidence="16 17">
    <name type="scientific">Scophthalmus maximus</name>
    <name type="common">Turbot</name>
    <name type="synonym">Psetta maxima</name>
    <dbReference type="NCBI Taxonomy" id="52904"/>
    <lineage>
        <taxon>Eukaryota</taxon>
        <taxon>Metazoa</taxon>
        <taxon>Chordata</taxon>
        <taxon>Craniata</taxon>
        <taxon>Vertebrata</taxon>
        <taxon>Euteleostomi</taxon>
        <taxon>Actinopterygii</taxon>
        <taxon>Neopterygii</taxon>
        <taxon>Teleostei</taxon>
        <taxon>Neoteleostei</taxon>
        <taxon>Acanthomorphata</taxon>
        <taxon>Carangaria</taxon>
        <taxon>Pleuronectiformes</taxon>
        <taxon>Pleuronectoidei</taxon>
        <taxon>Scophthalmidae</taxon>
        <taxon>Scophthalmus</taxon>
    </lineage>
</organism>
<feature type="compositionally biased region" description="Basic and acidic residues" evidence="14">
    <location>
        <begin position="137"/>
        <end position="155"/>
    </location>
</feature>
<dbReference type="EC" id="4.1.1.97" evidence="6"/>
<dbReference type="GO" id="GO:0019628">
    <property type="term" value="P:urate catabolic process"/>
    <property type="evidence" value="ECO:0007669"/>
    <property type="project" value="UniProtKB-UniPathway"/>
</dbReference>
<evidence type="ECO:0000256" key="3">
    <source>
        <dbReference type="ARBA" id="ARBA00004275"/>
    </source>
</evidence>
<keyword evidence="10" id="KW-0456">Lyase</keyword>
<dbReference type="UniPathway" id="UPA00394">
    <property type="reaction ID" value="UER00652"/>
</dbReference>
<evidence type="ECO:0000256" key="4">
    <source>
        <dbReference type="ARBA" id="ARBA00004754"/>
    </source>
</evidence>
<evidence type="ECO:0000259" key="15">
    <source>
        <dbReference type="Pfam" id="PF09349"/>
    </source>
</evidence>
<comment type="catalytic activity">
    <reaction evidence="1">
        <text>5-hydroxy-2-oxo-4-ureido-2,5-dihydro-1H-imidazole-5-carboxylate + H(+) = (S)-allantoin + CO2</text>
        <dbReference type="Rhea" id="RHEA:26301"/>
        <dbReference type="ChEBI" id="CHEBI:15378"/>
        <dbReference type="ChEBI" id="CHEBI:15678"/>
        <dbReference type="ChEBI" id="CHEBI:16526"/>
        <dbReference type="ChEBI" id="CHEBI:58639"/>
        <dbReference type="EC" id="4.1.1.97"/>
    </reaction>
</comment>
<name>A0A6A4S747_SCOMX</name>
<dbReference type="PANTHER" id="PTHR43466:SF1">
    <property type="entry name" value="2-OXO-4-HYDROXY-4-CARBOXY-5-UREIDOIMIDAZOLINE DECARBOXYLASE-RELATED"/>
    <property type="match status" value="1"/>
</dbReference>
<comment type="caution">
    <text evidence="16">The sequence shown here is derived from an EMBL/GenBank/DDBJ whole genome shotgun (WGS) entry which is preliminary data.</text>
</comment>
<evidence type="ECO:0000256" key="12">
    <source>
        <dbReference type="ARBA" id="ARBA00032116"/>
    </source>
</evidence>
<evidence type="ECO:0000313" key="16">
    <source>
        <dbReference type="EMBL" id="KAF0028105.1"/>
    </source>
</evidence>
<dbReference type="FunFam" id="1.10.3330.10:FF:000001">
    <property type="entry name" value="2-oxo-4-hydroxy-4-carboxy-5-ureidoimidazoline decarboxylase"/>
    <property type="match status" value="1"/>
</dbReference>
<dbReference type="InterPro" id="IPR018020">
    <property type="entry name" value="OHCU_decarboxylase"/>
</dbReference>
<evidence type="ECO:0000256" key="1">
    <source>
        <dbReference type="ARBA" id="ARBA00001163"/>
    </source>
</evidence>
<feature type="region of interest" description="Disordered" evidence="14">
    <location>
        <begin position="137"/>
        <end position="164"/>
    </location>
</feature>
<proteinExistence type="inferred from homology"/>
<evidence type="ECO:0000256" key="6">
    <source>
        <dbReference type="ARBA" id="ARBA00012257"/>
    </source>
</evidence>
<comment type="pathway">
    <text evidence="4">Purine metabolism; urate degradation; (S)-allantoin from urate: step 3/3.</text>
</comment>
<dbReference type="PANTHER" id="PTHR43466">
    <property type="entry name" value="2-OXO-4-HYDROXY-4-CARBOXY-5-UREIDOIMIDAZOLINE DECARBOXYLASE-RELATED"/>
    <property type="match status" value="1"/>
</dbReference>
<dbReference type="AlphaFoldDB" id="A0A6A4S747"/>
<gene>
    <name evidence="16" type="ORF">F2P81_019192</name>
</gene>
<dbReference type="InterPro" id="IPR036778">
    <property type="entry name" value="OHCU_decarboxylase_sf"/>
</dbReference>
<dbReference type="GO" id="GO:0000255">
    <property type="term" value="P:allantoin metabolic process"/>
    <property type="evidence" value="ECO:0007669"/>
    <property type="project" value="InterPro"/>
</dbReference>
<evidence type="ECO:0000313" key="17">
    <source>
        <dbReference type="Proteomes" id="UP000438429"/>
    </source>
</evidence>
<accession>A0A6A4S747</accession>
<protein>
    <recommendedName>
        <fullName evidence="13">2-oxo-4-hydroxy-4-carboxy-5-ureidoimidazoline decarboxylase</fullName>
        <ecNumber evidence="6">4.1.1.97</ecNumber>
    </recommendedName>
    <alternativeName>
        <fullName evidence="12">Parahox neighbor</fullName>
    </alternativeName>
    <alternativeName>
        <fullName evidence="11">Ureidoimidazoline (2-oxo-4-hydroxy-4-carboxy-5-) decarboxylase</fullName>
    </alternativeName>
</protein>
<reference evidence="16 17" key="1">
    <citation type="submission" date="2019-06" db="EMBL/GenBank/DDBJ databases">
        <title>Draft genomes of female and male turbot (Scophthalmus maximus).</title>
        <authorList>
            <person name="Xu H."/>
            <person name="Xu X.-W."/>
            <person name="Shao C."/>
            <person name="Chen S."/>
        </authorList>
    </citation>
    <scope>NUCLEOTIDE SEQUENCE [LARGE SCALE GENOMIC DNA]</scope>
    <source>
        <strain evidence="16">Ysfricsl-2016a</strain>
        <tissue evidence="16">Blood</tissue>
    </source>
</reference>
<feature type="domain" description="Oxo-4-hydroxy-4-carboxy-5-ureidoimidazoline decarboxylase" evidence="15">
    <location>
        <begin position="7"/>
        <end position="139"/>
    </location>
</feature>
<dbReference type="InterPro" id="IPR017580">
    <property type="entry name" value="OHCU_decarboxylase-1"/>
</dbReference>
<evidence type="ECO:0000256" key="2">
    <source>
        <dbReference type="ARBA" id="ARBA00002506"/>
    </source>
</evidence>
<dbReference type="SUPFAM" id="SSF158694">
    <property type="entry name" value="UraD-Like"/>
    <property type="match status" value="1"/>
</dbReference>
<evidence type="ECO:0000256" key="13">
    <source>
        <dbReference type="ARBA" id="ARBA00071134"/>
    </source>
</evidence>
<evidence type="ECO:0000256" key="14">
    <source>
        <dbReference type="SAM" id="MobiDB-lite"/>
    </source>
</evidence>
<comment type="function">
    <text evidence="2">Catalyzes the stereoselective decarboxylation of 2-oxo-4-hydroxy-4-carboxy-5-ureidoimidazoline (OHCU) to (S)-allantoin.</text>
</comment>
<dbReference type="Proteomes" id="UP000438429">
    <property type="component" value="Unassembled WGS sequence"/>
</dbReference>
<evidence type="ECO:0000256" key="11">
    <source>
        <dbReference type="ARBA" id="ARBA00030624"/>
    </source>
</evidence>
<dbReference type="GO" id="GO:0005777">
    <property type="term" value="C:peroxisome"/>
    <property type="evidence" value="ECO:0007669"/>
    <property type="project" value="UniProtKB-SubCell"/>
</dbReference>
<comment type="subcellular location">
    <subcellularLocation>
        <location evidence="3">Peroxisome</location>
    </subcellularLocation>
</comment>
<dbReference type="NCBIfam" id="TIGR03164">
    <property type="entry name" value="UHCUDC"/>
    <property type="match status" value="1"/>
</dbReference>
<keyword evidence="7" id="KW-0659">Purine metabolism</keyword>
<evidence type="ECO:0000256" key="7">
    <source>
        <dbReference type="ARBA" id="ARBA00022631"/>
    </source>
</evidence>
<evidence type="ECO:0000256" key="10">
    <source>
        <dbReference type="ARBA" id="ARBA00023239"/>
    </source>
</evidence>